<dbReference type="PROSITE" id="PS00065">
    <property type="entry name" value="D_2_HYDROXYACID_DH_1"/>
    <property type="match status" value="1"/>
</dbReference>
<reference evidence="6 7" key="1">
    <citation type="submission" date="2023-07" db="EMBL/GenBank/DDBJ databases">
        <title>Novel species of Thermanaerothrix with wide hydrolytic capabilities.</title>
        <authorList>
            <person name="Zayulina K.S."/>
            <person name="Podosokorskaya O.A."/>
            <person name="Elcheninov A.G."/>
        </authorList>
    </citation>
    <scope>NUCLEOTIDE SEQUENCE [LARGE SCALE GENOMIC DNA]</scope>
    <source>
        <strain evidence="6 7">4228-RoL</strain>
    </source>
</reference>
<dbReference type="Pfam" id="PF02826">
    <property type="entry name" value="2-Hacid_dh_C"/>
    <property type="match status" value="1"/>
</dbReference>
<dbReference type="SUPFAM" id="SSF51735">
    <property type="entry name" value="NAD(P)-binding Rossmann-fold domains"/>
    <property type="match status" value="1"/>
</dbReference>
<dbReference type="EMBL" id="JAUHMF010000001">
    <property type="protein sequence ID" value="MDT8896925.1"/>
    <property type="molecule type" value="Genomic_DNA"/>
</dbReference>
<proteinExistence type="inferred from homology"/>
<evidence type="ECO:0000313" key="6">
    <source>
        <dbReference type="EMBL" id="MDT8896925.1"/>
    </source>
</evidence>
<dbReference type="EC" id="1.1.1.-" evidence="6"/>
<dbReference type="InterPro" id="IPR006139">
    <property type="entry name" value="D-isomer_2_OHA_DH_cat_dom"/>
</dbReference>
<evidence type="ECO:0000256" key="1">
    <source>
        <dbReference type="ARBA" id="ARBA00005854"/>
    </source>
</evidence>
<sequence>MTKPLVFITRQIATDATARLQEVADVEVWPQEDPPPLSVLLDKISHVDGIITMLTDPINAEVIKAASPKLKVISQMAVGFDNIDVARATERKIPVGHTPGVLTETTADFAWALILAAARRVVEADRQVRKGIWKPWGPDVLTGFDVYGATLGIIGFGRIGQAVARRAKGFNMRIIYHSRQRKPDAEQELGASYVSLEDIFRFSDILSLHLNYTPAAYHLVNRERLSLMKPSAILVNTSRGAVVDSEALVWALQNKVIAAAALDVFDPEPIPPNHPLLFMENVVLTPHIASASRETRRRMAFMAVDNVVAALAGKPIPYCVNPEVYQ</sequence>
<dbReference type="InterPro" id="IPR029753">
    <property type="entry name" value="D-isomer_DH_CS"/>
</dbReference>
<dbReference type="PANTHER" id="PTHR10996">
    <property type="entry name" value="2-HYDROXYACID DEHYDROGENASE-RELATED"/>
    <property type="match status" value="1"/>
</dbReference>
<feature type="domain" description="D-isomer specific 2-hydroxyacid dehydrogenase NAD-binding" evidence="5">
    <location>
        <begin position="112"/>
        <end position="289"/>
    </location>
</feature>
<evidence type="ECO:0000256" key="2">
    <source>
        <dbReference type="ARBA" id="ARBA00023002"/>
    </source>
</evidence>
<gene>
    <name evidence="6" type="ORF">QYE77_01515</name>
</gene>
<keyword evidence="7" id="KW-1185">Reference proteome</keyword>
<dbReference type="PROSITE" id="PS00671">
    <property type="entry name" value="D_2_HYDROXYACID_DH_3"/>
    <property type="match status" value="1"/>
</dbReference>
<organism evidence="6 7">
    <name type="scientific">Thermanaerothrix solaris</name>
    <dbReference type="NCBI Taxonomy" id="3058434"/>
    <lineage>
        <taxon>Bacteria</taxon>
        <taxon>Bacillati</taxon>
        <taxon>Chloroflexota</taxon>
        <taxon>Anaerolineae</taxon>
        <taxon>Anaerolineales</taxon>
        <taxon>Anaerolineaceae</taxon>
        <taxon>Thermanaerothrix</taxon>
    </lineage>
</organism>
<evidence type="ECO:0000259" key="4">
    <source>
        <dbReference type="Pfam" id="PF00389"/>
    </source>
</evidence>
<dbReference type="RefSeq" id="WP_315623576.1">
    <property type="nucleotide sequence ID" value="NZ_JAUHMF010000001.1"/>
</dbReference>
<dbReference type="Proteomes" id="UP001254165">
    <property type="component" value="Unassembled WGS sequence"/>
</dbReference>
<accession>A0ABU3NJ87</accession>
<dbReference type="CDD" id="cd05301">
    <property type="entry name" value="GDH"/>
    <property type="match status" value="1"/>
</dbReference>
<dbReference type="InterPro" id="IPR029752">
    <property type="entry name" value="D-isomer_DH_CS1"/>
</dbReference>
<name>A0ABU3NJ87_9CHLR</name>
<evidence type="ECO:0000313" key="7">
    <source>
        <dbReference type="Proteomes" id="UP001254165"/>
    </source>
</evidence>
<dbReference type="GO" id="GO:0016491">
    <property type="term" value="F:oxidoreductase activity"/>
    <property type="evidence" value="ECO:0007669"/>
    <property type="project" value="UniProtKB-KW"/>
</dbReference>
<comment type="caution">
    <text evidence="6">The sequence shown here is derived from an EMBL/GenBank/DDBJ whole genome shotgun (WGS) entry which is preliminary data.</text>
</comment>
<dbReference type="Pfam" id="PF00389">
    <property type="entry name" value="2-Hacid_dh"/>
    <property type="match status" value="1"/>
</dbReference>
<evidence type="ECO:0000259" key="5">
    <source>
        <dbReference type="Pfam" id="PF02826"/>
    </source>
</evidence>
<comment type="similarity">
    <text evidence="1 3">Belongs to the D-isomer specific 2-hydroxyacid dehydrogenase family.</text>
</comment>
<feature type="domain" description="D-isomer specific 2-hydroxyacid dehydrogenase catalytic" evidence="4">
    <location>
        <begin position="6"/>
        <end position="321"/>
    </location>
</feature>
<keyword evidence="2 3" id="KW-0560">Oxidoreductase</keyword>
<protein>
    <submittedName>
        <fullName evidence="6">D-glycerate dehydrogenase</fullName>
        <ecNumber evidence="6">1.1.1.-</ecNumber>
    </submittedName>
</protein>
<dbReference type="Gene3D" id="3.40.50.720">
    <property type="entry name" value="NAD(P)-binding Rossmann-like Domain"/>
    <property type="match status" value="2"/>
</dbReference>
<dbReference type="InterPro" id="IPR050223">
    <property type="entry name" value="D-isomer_2-hydroxyacid_DH"/>
</dbReference>
<dbReference type="PANTHER" id="PTHR10996:SF283">
    <property type="entry name" value="GLYOXYLATE_HYDROXYPYRUVATE REDUCTASE B"/>
    <property type="match status" value="1"/>
</dbReference>
<dbReference type="SUPFAM" id="SSF52283">
    <property type="entry name" value="Formate/glycerate dehydrogenase catalytic domain-like"/>
    <property type="match status" value="1"/>
</dbReference>
<dbReference type="InterPro" id="IPR006140">
    <property type="entry name" value="D-isomer_DH_NAD-bd"/>
</dbReference>
<evidence type="ECO:0000256" key="3">
    <source>
        <dbReference type="RuleBase" id="RU003719"/>
    </source>
</evidence>
<dbReference type="InterPro" id="IPR036291">
    <property type="entry name" value="NAD(P)-bd_dom_sf"/>
</dbReference>